<evidence type="ECO:0000256" key="9">
    <source>
        <dbReference type="SAM" id="Phobius"/>
    </source>
</evidence>
<dbReference type="InterPro" id="IPR007387">
    <property type="entry name" value="TRAP_DctQ"/>
</dbReference>
<feature type="transmembrane region" description="Helical" evidence="9">
    <location>
        <begin position="45"/>
        <end position="68"/>
    </location>
</feature>
<comment type="subcellular location">
    <subcellularLocation>
        <location evidence="1">Cell inner membrane</location>
        <topology evidence="1">Multi-pass membrane protein</topology>
    </subcellularLocation>
</comment>
<keyword evidence="6 9" id="KW-1133">Transmembrane helix</keyword>
<sequence>MIKTIRKTVEGVNRFFGYASGLGILLMGFILFWEVIARYVFNAPTLWAGETATYLFIWIMLAGSAYALQEGRHVHIDLVVTRLPRRLRAFVAAVTSLGGTLFCSVVVLQAWDMVAKALLFKKHSPTPLGVPLVIPLSALLLGFALLTVQFALMTTAHFVESMKKEGASC</sequence>
<dbReference type="RefSeq" id="WP_274374460.1">
    <property type="nucleotide sequence ID" value="NZ_CP072943.1"/>
</dbReference>
<dbReference type="Pfam" id="PF04290">
    <property type="entry name" value="DctQ"/>
    <property type="match status" value="1"/>
</dbReference>
<evidence type="ECO:0000259" key="10">
    <source>
        <dbReference type="Pfam" id="PF04290"/>
    </source>
</evidence>
<keyword evidence="12" id="KW-1185">Reference proteome</keyword>
<name>A0A9Q7AEF4_9BACT</name>
<dbReference type="Proteomes" id="UP000671879">
    <property type="component" value="Chromosome"/>
</dbReference>
<gene>
    <name evidence="11" type="ORF">KAR29_04600</name>
</gene>
<organism evidence="11 12">
    <name type="scientific">Aminithiophilus ramosus</name>
    <dbReference type="NCBI Taxonomy" id="3029084"/>
    <lineage>
        <taxon>Bacteria</taxon>
        <taxon>Thermotogati</taxon>
        <taxon>Synergistota</taxon>
        <taxon>Synergistia</taxon>
        <taxon>Synergistales</taxon>
        <taxon>Aminithiophilaceae</taxon>
        <taxon>Aminithiophilus</taxon>
    </lineage>
</organism>
<dbReference type="PANTHER" id="PTHR35011">
    <property type="entry name" value="2,3-DIKETO-L-GULONATE TRAP TRANSPORTER SMALL PERMEASE PROTEIN YIAM"/>
    <property type="match status" value="1"/>
</dbReference>
<feature type="transmembrane region" description="Helical" evidence="9">
    <location>
        <begin position="89"/>
        <end position="111"/>
    </location>
</feature>
<evidence type="ECO:0000256" key="4">
    <source>
        <dbReference type="ARBA" id="ARBA00022519"/>
    </source>
</evidence>
<feature type="transmembrane region" description="Helical" evidence="9">
    <location>
        <begin position="131"/>
        <end position="154"/>
    </location>
</feature>
<evidence type="ECO:0000256" key="1">
    <source>
        <dbReference type="ARBA" id="ARBA00004429"/>
    </source>
</evidence>
<comment type="similarity">
    <text evidence="8">Belongs to the TRAP transporter small permease family.</text>
</comment>
<keyword evidence="4" id="KW-0997">Cell inner membrane</keyword>
<dbReference type="InterPro" id="IPR055348">
    <property type="entry name" value="DctQ"/>
</dbReference>
<dbReference type="AlphaFoldDB" id="A0A9Q7AEF4"/>
<evidence type="ECO:0000256" key="6">
    <source>
        <dbReference type="ARBA" id="ARBA00022989"/>
    </source>
</evidence>
<dbReference type="EMBL" id="CP072943">
    <property type="protein sequence ID" value="QTX33183.1"/>
    <property type="molecule type" value="Genomic_DNA"/>
</dbReference>
<keyword evidence="2" id="KW-0813">Transport</keyword>
<accession>A0A9Q7AEF4</accession>
<keyword evidence="5 9" id="KW-0812">Transmembrane</keyword>
<evidence type="ECO:0000256" key="8">
    <source>
        <dbReference type="ARBA" id="ARBA00038436"/>
    </source>
</evidence>
<dbReference type="GO" id="GO:0005886">
    <property type="term" value="C:plasma membrane"/>
    <property type="evidence" value="ECO:0007669"/>
    <property type="project" value="UniProtKB-SubCell"/>
</dbReference>
<feature type="transmembrane region" description="Helical" evidence="9">
    <location>
        <begin position="12"/>
        <end position="33"/>
    </location>
</feature>
<evidence type="ECO:0000256" key="2">
    <source>
        <dbReference type="ARBA" id="ARBA00022448"/>
    </source>
</evidence>
<reference evidence="12" key="1">
    <citation type="submission" date="2021-04" db="EMBL/GenBank/DDBJ databases">
        <title>A novel Synergistetes isolate from a pyrite-forming mixed culture.</title>
        <authorList>
            <person name="Bunk B."/>
            <person name="Sproer C."/>
            <person name="Spring S."/>
            <person name="Pester M."/>
        </authorList>
    </citation>
    <scope>NUCLEOTIDE SEQUENCE [LARGE SCALE GENOMIC DNA]</scope>
    <source>
        <strain evidence="12">J.5.4.2-T.3.5.2</strain>
    </source>
</reference>
<evidence type="ECO:0000256" key="5">
    <source>
        <dbReference type="ARBA" id="ARBA00022692"/>
    </source>
</evidence>
<dbReference type="KEGG" id="aram:KAR29_04600"/>
<proteinExistence type="inferred from homology"/>
<evidence type="ECO:0000313" key="11">
    <source>
        <dbReference type="EMBL" id="QTX33183.1"/>
    </source>
</evidence>
<evidence type="ECO:0000313" key="12">
    <source>
        <dbReference type="Proteomes" id="UP000671879"/>
    </source>
</evidence>
<keyword evidence="3" id="KW-1003">Cell membrane</keyword>
<evidence type="ECO:0000256" key="7">
    <source>
        <dbReference type="ARBA" id="ARBA00023136"/>
    </source>
</evidence>
<evidence type="ECO:0000256" key="3">
    <source>
        <dbReference type="ARBA" id="ARBA00022475"/>
    </source>
</evidence>
<keyword evidence="7 9" id="KW-0472">Membrane</keyword>
<protein>
    <submittedName>
        <fullName evidence="11">TRAP transporter small permease</fullName>
    </submittedName>
</protein>
<feature type="domain" description="Tripartite ATP-independent periplasmic transporters DctQ component" evidence="10">
    <location>
        <begin position="29"/>
        <end position="152"/>
    </location>
</feature>